<name>A0A1I7VV58_LOALO</name>
<proteinExistence type="predicted"/>
<evidence type="ECO:0000313" key="3">
    <source>
        <dbReference type="WBParaSite" id="EN70_661"/>
    </source>
</evidence>
<dbReference type="AlphaFoldDB" id="A0A1I7VV58"/>
<sequence>MKRIESYVGTLKAEGDSLEESPRIRRRDGSDDLSNNSELTPLLKLFSEVIKEIYPDMDLNATLNYHLESKRSQKVLEIRRNLYVASVILSTSGKSEALEKYHEVKSIFEEAAMNIREFLSNDENLNKAILEYDQISVEVLQTMMEPWMTLMTITCAE</sequence>
<evidence type="ECO:0000313" key="2">
    <source>
        <dbReference type="Proteomes" id="UP000095285"/>
    </source>
</evidence>
<protein>
    <submittedName>
        <fullName evidence="3">KIF-binding protein</fullName>
    </submittedName>
</protein>
<feature type="compositionally biased region" description="Basic and acidic residues" evidence="1">
    <location>
        <begin position="20"/>
        <end position="30"/>
    </location>
</feature>
<feature type="region of interest" description="Disordered" evidence="1">
    <location>
        <begin position="1"/>
        <end position="32"/>
    </location>
</feature>
<keyword evidence="2" id="KW-1185">Reference proteome</keyword>
<dbReference type="WBParaSite" id="EN70_661">
    <property type="protein sequence ID" value="EN70_661"/>
    <property type="gene ID" value="EN70_661"/>
</dbReference>
<reference evidence="3" key="2">
    <citation type="submission" date="2016-11" db="UniProtKB">
        <authorList>
            <consortium name="WormBaseParasite"/>
        </authorList>
    </citation>
    <scope>IDENTIFICATION</scope>
</reference>
<accession>A0A1I7VV58</accession>
<organism evidence="2 3">
    <name type="scientific">Loa loa</name>
    <name type="common">Eye worm</name>
    <name type="synonym">Filaria loa</name>
    <dbReference type="NCBI Taxonomy" id="7209"/>
    <lineage>
        <taxon>Eukaryota</taxon>
        <taxon>Metazoa</taxon>
        <taxon>Ecdysozoa</taxon>
        <taxon>Nematoda</taxon>
        <taxon>Chromadorea</taxon>
        <taxon>Rhabditida</taxon>
        <taxon>Spirurina</taxon>
        <taxon>Spiruromorpha</taxon>
        <taxon>Filarioidea</taxon>
        <taxon>Onchocercidae</taxon>
        <taxon>Loa</taxon>
    </lineage>
</organism>
<evidence type="ECO:0000256" key="1">
    <source>
        <dbReference type="SAM" id="MobiDB-lite"/>
    </source>
</evidence>
<dbReference type="Proteomes" id="UP000095285">
    <property type="component" value="Unassembled WGS sequence"/>
</dbReference>
<reference evidence="2" key="1">
    <citation type="submission" date="2012-04" db="EMBL/GenBank/DDBJ databases">
        <title>The Genome Sequence of Loa loa.</title>
        <authorList>
            <consortium name="The Broad Institute Genome Sequencing Platform"/>
            <consortium name="Broad Institute Genome Sequencing Center for Infectious Disease"/>
            <person name="Nutman T.B."/>
            <person name="Fink D.L."/>
            <person name="Russ C."/>
            <person name="Young S."/>
            <person name="Zeng Q."/>
            <person name="Gargeya S."/>
            <person name="Alvarado L."/>
            <person name="Berlin A."/>
            <person name="Chapman S.B."/>
            <person name="Chen Z."/>
            <person name="Freedman E."/>
            <person name="Gellesch M."/>
            <person name="Goldberg J."/>
            <person name="Griggs A."/>
            <person name="Gujja S."/>
            <person name="Heilman E.R."/>
            <person name="Heiman D."/>
            <person name="Howarth C."/>
            <person name="Mehta T."/>
            <person name="Neiman D."/>
            <person name="Pearson M."/>
            <person name="Roberts A."/>
            <person name="Saif S."/>
            <person name="Shea T."/>
            <person name="Shenoy N."/>
            <person name="Sisk P."/>
            <person name="Stolte C."/>
            <person name="Sykes S."/>
            <person name="White J."/>
            <person name="Yandava C."/>
            <person name="Haas B."/>
            <person name="Henn M.R."/>
            <person name="Nusbaum C."/>
            <person name="Birren B."/>
        </authorList>
    </citation>
    <scope>NUCLEOTIDE SEQUENCE [LARGE SCALE GENOMIC DNA]</scope>
</reference>